<proteinExistence type="predicted"/>
<gene>
    <name evidence="1" type="ORF">MLD38_026813</name>
</gene>
<keyword evidence="2" id="KW-1185">Reference proteome</keyword>
<dbReference type="Proteomes" id="UP001057402">
    <property type="component" value="Chromosome 7"/>
</dbReference>
<name>A0ACB9P383_9MYRT</name>
<comment type="caution">
    <text evidence="1">The sequence shown here is derived from an EMBL/GenBank/DDBJ whole genome shotgun (WGS) entry which is preliminary data.</text>
</comment>
<dbReference type="EMBL" id="CM042886">
    <property type="protein sequence ID" value="KAI4342159.1"/>
    <property type="molecule type" value="Genomic_DNA"/>
</dbReference>
<accession>A0ACB9P383</accession>
<organism evidence="1 2">
    <name type="scientific">Melastoma candidum</name>
    <dbReference type="NCBI Taxonomy" id="119954"/>
    <lineage>
        <taxon>Eukaryota</taxon>
        <taxon>Viridiplantae</taxon>
        <taxon>Streptophyta</taxon>
        <taxon>Embryophyta</taxon>
        <taxon>Tracheophyta</taxon>
        <taxon>Spermatophyta</taxon>
        <taxon>Magnoliopsida</taxon>
        <taxon>eudicotyledons</taxon>
        <taxon>Gunneridae</taxon>
        <taxon>Pentapetalae</taxon>
        <taxon>rosids</taxon>
        <taxon>malvids</taxon>
        <taxon>Myrtales</taxon>
        <taxon>Melastomataceae</taxon>
        <taxon>Melastomatoideae</taxon>
        <taxon>Melastomateae</taxon>
        <taxon>Melastoma</taxon>
    </lineage>
</organism>
<evidence type="ECO:0000313" key="1">
    <source>
        <dbReference type="EMBL" id="KAI4342159.1"/>
    </source>
</evidence>
<sequence>MFGRRIPDNFIKKLRDELSAVSTLNVPDSHVRHMGIKKVDNRFWFHEGGIRALPNAIVQAGGIKFRNGEDGVSFARKKRKSDLNQLISGSPPDEDSSYASASTRKRTVTTEERERAMNAAKMYKPLNPCCLVVVWPSYLYRSSWYTQIYLPSCFAEKQLSRVSGHIKLQNPDGRQWSVRCLYRGGRARLSQGWYDFSLQNNLAEGDVCVFELIKAREGSGLEGDPVPCHCRRKADEPESPCPVNSSSFTAAALSNYLSLVMNRSFLVRSN</sequence>
<evidence type="ECO:0000313" key="2">
    <source>
        <dbReference type="Proteomes" id="UP001057402"/>
    </source>
</evidence>
<reference evidence="2" key="1">
    <citation type="journal article" date="2023" name="Front. Plant Sci.">
        <title>Chromosomal-level genome assembly of Melastoma candidum provides insights into trichome evolution.</title>
        <authorList>
            <person name="Zhong Y."/>
            <person name="Wu W."/>
            <person name="Sun C."/>
            <person name="Zou P."/>
            <person name="Liu Y."/>
            <person name="Dai S."/>
            <person name="Zhou R."/>
        </authorList>
    </citation>
    <scope>NUCLEOTIDE SEQUENCE [LARGE SCALE GENOMIC DNA]</scope>
</reference>
<protein>
    <submittedName>
        <fullName evidence="1">Uncharacterized protein</fullName>
    </submittedName>
</protein>